<feature type="compositionally biased region" description="Basic and acidic residues" evidence="9">
    <location>
        <begin position="66"/>
        <end position="76"/>
    </location>
</feature>
<evidence type="ECO:0000256" key="8">
    <source>
        <dbReference type="PROSITE-ProRule" id="PRU00175"/>
    </source>
</evidence>
<dbReference type="CDD" id="cd16667">
    <property type="entry name" value="RING-H2_RNF126-like"/>
    <property type="match status" value="1"/>
</dbReference>
<organism evidence="11">
    <name type="scientific">Phaseolus vulgaris</name>
    <name type="common">Kidney bean</name>
    <name type="synonym">French bean</name>
    <dbReference type="NCBI Taxonomy" id="3885"/>
    <lineage>
        <taxon>Eukaryota</taxon>
        <taxon>Viridiplantae</taxon>
        <taxon>Streptophyta</taxon>
        <taxon>Embryophyta</taxon>
        <taxon>Tracheophyta</taxon>
        <taxon>Spermatophyta</taxon>
        <taxon>Magnoliopsida</taxon>
        <taxon>eudicotyledons</taxon>
        <taxon>Gunneridae</taxon>
        <taxon>Pentapetalae</taxon>
        <taxon>rosids</taxon>
        <taxon>fabids</taxon>
        <taxon>Fabales</taxon>
        <taxon>Fabaceae</taxon>
        <taxon>Papilionoideae</taxon>
        <taxon>50 kb inversion clade</taxon>
        <taxon>NPAAA clade</taxon>
        <taxon>indigoferoid/millettioid clade</taxon>
        <taxon>Phaseoleae</taxon>
        <taxon>Phaseolus</taxon>
    </lineage>
</organism>
<sequence>MNSETSFGTPALCGPDCTRFFILFDQTLIVCPQCQNGFCEQIDAYTSPHHRLIPFLDDTRSLRRLDSSDGRRDAGRRQPFNPVILPSGTGDDELGEEIDGRRAFSSAIYYPSGHGLGLRAPPPPVSEFLGSGFDRLLEQFSQIEMNGFGRPENPPASKAAIESMPTIEIGEAHVETELHCAVCKGEFEVHAEARELPCKHFYHSDCILPWLSMRNSCPVCRHELPSDLETRAPSQIDEEAIGLTIWRLPGGGFAVGRFSGGRRAGDNHFPVVYTEMDGGLNSNGAPRRISRSVRSSRVRESRGFGRVVRNLFSFFGRIGSRNSFSRNFFSFLSSSEHASVSRSRSQVSSVFNRSSRRHSRTFVLDD</sequence>
<dbReference type="Pfam" id="PF06547">
    <property type="entry name" value="DUF1117"/>
    <property type="match status" value="1"/>
</dbReference>
<dbReference type="AlphaFoldDB" id="T2DPT8"/>
<keyword evidence="4" id="KW-0479">Metal-binding</keyword>
<dbReference type="Pfam" id="PF13639">
    <property type="entry name" value="zf-RING_2"/>
    <property type="match status" value="1"/>
</dbReference>
<keyword evidence="5 8" id="KW-0863">Zinc-finger</keyword>
<evidence type="ECO:0000313" key="11">
    <source>
        <dbReference type="EMBL" id="AGV54862.1"/>
    </source>
</evidence>
<dbReference type="FunFam" id="3.30.40.10:FF:000022">
    <property type="entry name" value="E3 ubiquitin-protein ligase RING1-like"/>
    <property type="match status" value="1"/>
</dbReference>
<evidence type="ECO:0000256" key="6">
    <source>
        <dbReference type="ARBA" id="ARBA00022786"/>
    </source>
</evidence>
<evidence type="ECO:0000256" key="4">
    <source>
        <dbReference type="ARBA" id="ARBA00022723"/>
    </source>
</evidence>
<dbReference type="SMART" id="SM00184">
    <property type="entry name" value="RING"/>
    <property type="match status" value="1"/>
</dbReference>
<accession>T2DPT8</accession>
<dbReference type="PANTHER" id="PTHR15710">
    <property type="entry name" value="E3 UBIQUITIN-PROTEIN LIGASE PRAJA"/>
    <property type="match status" value="1"/>
</dbReference>
<evidence type="ECO:0000256" key="1">
    <source>
        <dbReference type="ARBA" id="ARBA00000900"/>
    </source>
</evidence>
<evidence type="ECO:0000259" key="10">
    <source>
        <dbReference type="PROSITE" id="PS50089"/>
    </source>
</evidence>
<keyword evidence="7" id="KW-0862">Zinc</keyword>
<protein>
    <recommendedName>
        <fullName evidence="2">RING-type E3 ubiquitin transferase</fullName>
        <ecNumber evidence="2">2.3.2.27</ecNumber>
    </recommendedName>
</protein>
<evidence type="ECO:0000256" key="9">
    <source>
        <dbReference type="SAM" id="MobiDB-lite"/>
    </source>
</evidence>
<keyword evidence="3" id="KW-0808">Transferase</keyword>
<dbReference type="SUPFAM" id="SSF57850">
    <property type="entry name" value="RING/U-box"/>
    <property type="match status" value="1"/>
</dbReference>
<keyword evidence="6" id="KW-0833">Ubl conjugation pathway</keyword>
<evidence type="ECO:0000256" key="7">
    <source>
        <dbReference type="ARBA" id="ARBA00022833"/>
    </source>
</evidence>
<dbReference type="GO" id="GO:0008270">
    <property type="term" value="F:zinc ion binding"/>
    <property type="evidence" value="ECO:0007669"/>
    <property type="project" value="UniProtKB-KW"/>
</dbReference>
<dbReference type="InterPro" id="IPR010543">
    <property type="entry name" value="DUF1117"/>
</dbReference>
<dbReference type="InterPro" id="IPR001841">
    <property type="entry name" value="Znf_RING"/>
</dbReference>
<dbReference type="InterPro" id="IPR013083">
    <property type="entry name" value="Znf_RING/FYVE/PHD"/>
</dbReference>
<dbReference type="PANTHER" id="PTHR15710:SF217">
    <property type="entry name" value="E3 UBIQUITIN-PROTEIN LIGASE RDUF2"/>
    <property type="match status" value="1"/>
</dbReference>
<reference evidence="11" key="1">
    <citation type="submission" date="2013-04" db="EMBL/GenBank/DDBJ databases">
        <title>Phaseolus vulgaris (BAT93) Pods Tissue cDNA Library Construction and Random Isolation of cDNA Clones for Gene Discovery.</title>
        <authorList>
            <person name="Amelia K."/>
            <person name="Bhore S.J."/>
            <person name="Shah F.H."/>
        </authorList>
    </citation>
    <scope>NUCLEOTIDE SEQUENCE</scope>
    <source>
        <tissue evidence="11">Pod</tissue>
    </source>
</reference>
<name>T2DPT8_PHAVU</name>
<feature type="domain" description="RING-type" evidence="10">
    <location>
        <begin position="180"/>
        <end position="221"/>
    </location>
</feature>
<evidence type="ECO:0000256" key="2">
    <source>
        <dbReference type="ARBA" id="ARBA00012483"/>
    </source>
</evidence>
<dbReference type="Gene3D" id="3.30.40.10">
    <property type="entry name" value="Zinc/RING finger domain, C3HC4 (zinc finger)"/>
    <property type="match status" value="1"/>
</dbReference>
<feature type="region of interest" description="Disordered" evidence="9">
    <location>
        <begin position="66"/>
        <end position="96"/>
    </location>
</feature>
<evidence type="ECO:0000256" key="5">
    <source>
        <dbReference type="ARBA" id="ARBA00022771"/>
    </source>
</evidence>
<dbReference type="EMBL" id="KF033876">
    <property type="protein sequence ID" value="AGV54862.1"/>
    <property type="molecule type" value="mRNA"/>
</dbReference>
<dbReference type="GO" id="GO:0005737">
    <property type="term" value="C:cytoplasm"/>
    <property type="evidence" value="ECO:0007669"/>
    <property type="project" value="TreeGrafter"/>
</dbReference>
<dbReference type="GO" id="GO:0016567">
    <property type="term" value="P:protein ubiquitination"/>
    <property type="evidence" value="ECO:0007669"/>
    <property type="project" value="TreeGrafter"/>
</dbReference>
<proteinExistence type="evidence at transcript level"/>
<comment type="catalytic activity">
    <reaction evidence="1">
        <text>S-ubiquitinyl-[E2 ubiquitin-conjugating enzyme]-L-cysteine + [acceptor protein]-L-lysine = [E2 ubiquitin-conjugating enzyme]-L-cysteine + N(6)-ubiquitinyl-[acceptor protein]-L-lysine.</text>
        <dbReference type="EC" id="2.3.2.27"/>
    </reaction>
</comment>
<dbReference type="EC" id="2.3.2.27" evidence="2"/>
<dbReference type="PROSITE" id="PS50089">
    <property type="entry name" value="ZF_RING_2"/>
    <property type="match status" value="1"/>
</dbReference>
<dbReference type="GO" id="GO:0061630">
    <property type="term" value="F:ubiquitin protein ligase activity"/>
    <property type="evidence" value="ECO:0007669"/>
    <property type="project" value="UniProtKB-EC"/>
</dbReference>
<evidence type="ECO:0000256" key="3">
    <source>
        <dbReference type="ARBA" id="ARBA00022679"/>
    </source>
</evidence>